<dbReference type="AlphaFoldDB" id="R7V2A3"/>
<reference evidence="1 3" key="2">
    <citation type="journal article" date="2013" name="Nature">
        <title>Insights into bilaterian evolution from three spiralian genomes.</title>
        <authorList>
            <person name="Simakov O."/>
            <person name="Marletaz F."/>
            <person name="Cho S.J."/>
            <person name="Edsinger-Gonzales E."/>
            <person name="Havlak P."/>
            <person name="Hellsten U."/>
            <person name="Kuo D.H."/>
            <person name="Larsson T."/>
            <person name="Lv J."/>
            <person name="Arendt D."/>
            <person name="Savage R."/>
            <person name="Osoegawa K."/>
            <person name="de Jong P."/>
            <person name="Grimwood J."/>
            <person name="Chapman J.A."/>
            <person name="Shapiro H."/>
            <person name="Aerts A."/>
            <person name="Otillar R.P."/>
            <person name="Terry A.Y."/>
            <person name="Boore J.L."/>
            <person name="Grigoriev I.V."/>
            <person name="Lindberg D.R."/>
            <person name="Seaver E.C."/>
            <person name="Weisblat D.A."/>
            <person name="Putnam N.H."/>
            <person name="Rokhsar D.S."/>
        </authorList>
    </citation>
    <scope>NUCLEOTIDE SEQUENCE</scope>
    <source>
        <strain evidence="1 3">I ESC-2004</strain>
    </source>
</reference>
<dbReference type="HOGENOM" id="CLU_1490381_0_0_1"/>
<dbReference type="Proteomes" id="UP000014760">
    <property type="component" value="Unassembled WGS sequence"/>
</dbReference>
<name>R7V2A3_CAPTE</name>
<reference evidence="2" key="3">
    <citation type="submission" date="2015-06" db="UniProtKB">
        <authorList>
            <consortium name="EnsemblMetazoa"/>
        </authorList>
    </citation>
    <scope>IDENTIFICATION</scope>
</reference>
<organism evidence="1">
    <name type="scientific">Capitella teleta</name>
    <name type="common">Polychaete worm</name>
    <dbReference type="NCBI Taxonomy" id="283909"/>
    <lineage>
        <taxon>Eukaryota</taxon>
        <taxon>Metazoa</taxon>
        <taxon>Spiralia</taxon>
        <taxon>Lophotrochozoa</taxon>
        <taxon>Annelida</taxon>
        <taxon>Polychaeta</taxon>
        <taxon>Sedentaria</taxon>
        <taxon>Scolecida</taxon>
        <taxon>Capitellidae</taxon>
        <taxon>Capitella</taxon>
    </lineage>
</organism>
<accession>R7V2A3</accession>
<protein>
    <submittedName>
        <fullName evidence="1 2">Uncharacterized protein</fullName>
    </submittedName>
</protein>
<evidence type="ECO:0000313" key="3">
    <source>
        <dbReference type="Proteomes" id="UP000014760"/>
    </source>
</evidence>
<dbReference type="EMBL" id="KB295566">
    <property type="protein sequence ID" value="ELU12983.1"/>
    <property type="molecule type" value="Genomic_DNA"/>
</dbReference>
<evidence type="ECO:0000313" key="1">
    <source>
        <dbReference type="EMBL" id="ELU12983.1"/>
    </source>
</evidence>
<reference evidence="3" key="1">
    <citation type="submission" date="2012-12" db="EMBL/GenBank/DDBJ databases">
        <authorList>
            <person name="Hellsten U."/>
            <person name="Grimwood J."/>
            <person name="Chapman J.A."/>
            <person name="Shapiro H."/>
            <person name="Aerts A."/>
            <person name="Otillar R.P."/>
            <person name="Terry A.Y."/>
            <person name="Boore J.L."/>
            <person name="Simakov O."/>
            <person name="Marletaz F."/>
            <person name="Cho S.-J."/>
            <person name="Edsinger-Gonzales E."/>
            <person name="Havlak P."/>
            <person name="Kuo D.-H."/>
            <person name="Larsson T."/>
            <person name="Lv J."/>
            <person name="Arendt D."/>
            <person name="Savage R."/>
            <person name="Osoegawa K."/>
            <person name="de Jong P."/>
            <person name="Lindberg D.R."/>
            <person name="Seaver E.C."/>
            <person name="Weisblat D.A."/>
            <person name="Putnam N.H."/>
            <person name="Grigoriev I.V."/>
            <person name="Rokhsar D.S."/>
        </authorList>
    </citation>
    <scope>NUCLEOTIDE SEQUENCE</scope>
    <source>
        <strain evidence="3">I ESC-2004</strain>
    </source>
</reference>
<evidence type="ECO:0000313" key="2">
    <source>
        <dbReference type="EnsemblMetazoa" id="CapteP199716"/>
    </source>
</evidence>
<gene>
    <name evidence="1" type="ORF">CAPTEDRAFT_199716</name>
</gene>
<keyword evidence="3" id="KW-1185">Reference proteome</keyword>
<sequence length="181" mass="20633">MTKGYRQERKNALGQVTRLKASAKTAMSTGDRDQATCHLEELVALLDVYRHAHVKVTASGRRTTPRKTSDMQTTRMPCLIGFLDRLKSWLGKGQIRVEHYPTKEEAVRQTSAWVQRSARSSTSSKMSISSQMAREKAELAALLVERSKSRELMELSRQQRQLDDRQQMLQLEMRIGAAQAR</sequence>
<dbReference type="EnsemblMetazoa" id="CapteT199716">
    <property type="protein sequence ID" value="CapteP199716"/>
    <property type="gene ID" value="CapteG199716"/>
</dbReference>
<dbReference type="EMBL" id="AMQN01005254">
    <property type="status" value="NOT_ANNOTATED_CDS"/>
    <property type="molecule type" value="Genomic_DNA"/>
</dbReference>
<proteinExistence type="predicted"/>